<name>A0A7T3DH74_9BURK</name>
<reference evidence="1 2" key="1">
    <citation type="submission" date="2020-12" db="EMBL/GenBank/DDBJ databases">
        <title>FDA dAtabase for Regulatory Grade micrObial Sequences (FDA-ARGOS): Supporting development and validation of Infectious Disease Dx tests.</title>
        <authorList>
            <person name="Sproer C."/>
            <person name="Gronow S."/>
            <person name="Severitt S."/>
            <person name="Schroder I."/>
            <person name="Tallon L."/>
            <person name="Sadzewicz L."/>
            <person name="Zhao X."/>
            <person name="Boylan J."/>
            <person name="Ott S."/>
            <person name="Bowen H."/>
            <person name="Vavikolanu K."/>
            <person name="Mehta A."/>
            <person name="Aluvathingal J."/>
            <person name="Nadendla S."/>
            <person name="Lowell S."/>
            <person name="Myers T."/>
            <person name="Yan Y."/>
            <person name="Sichtig H."/>
        </authorList>
    </citation>
    <scope>NUCLEOTIDE SEQUENCE [LARGE SCALE GENOMIC DNA]</scope>
    <source>
        <strain evidence="1 2">FDAARGOS_890</strain>
    </source>
</reference>
<dbReference type="AlphaFoldDB" id="A0A7T3DH74"/>
<protein>
    <submittedName>
        <fullName evidence="1">Uncharacterized protein</fullName>
    </submittedName>
</protein>
<dbReference type="KEGG" id="dla:I6G47_10865"/>
<dbReference type="EMBL" id="CP065748">
    <property type="protein sequence ID" value="QPS83528.1"/>
    <property type="molecule type" value="Genomic_DNA"/>
</dbReference>
<proteinExistence type="predicted"/>
<organism evidence="1 2">
    <name type="scientific">Delftia lacustris</name>
    <dbReference type="NCBI Taxonomy" id="558537"/>
    <lineage>
        <taxon>Bacteria</taxon>
        <taxon>Pseudomonadati</taxon>
        <taxon>Pseudomonadota</taxon>
        <taxon>Betaproteobacteria</taxon>
        <taxon>Burkholderiales</taxon>
        <taxon>Comamonadaceae</taxon>
        <taxon>Delftia</taxon>
    </lineage>
</organism>
<dbReference type="Proteomes" id="UP000595064">
    <property type="component" value="Chromosome"/>
</dbReference>
<gene>
    <name evidence="1" type="ORF">I6G47_10865</name>
</gene>
<evidence type="ECO:0000313" key="1">
    <source>
        <dbReference type="EMBL" id="QPS83528.1"/>
    </source>
</evidence>
<evidence type="ECO:0000313" key="2">
    <source>
        <dbReference type="Proteomes" id="UP000595064"/>
    </source>
</evidence>
<sequence>MNARPPCLDALAVDAYVQRLSDDDAASAYWAVQAEREIRVGMRLNKPADWFETRISGPRGGWSPDELLLHALDCDNEPVRGVFSRLMVGQASAAELHTALIDFALEHCSEGVAIALEKEARNAA</sequence>
<accession>A0A7T3DH74</accession>
<keyword evidence="2" id="KW-1185">Reference proteome</keyword>
<dbReference type="RefSeq" id="WP_016454447.1">
    <property type="nucleotide sequence ID" value="NZ_CP065748.1"/>
</dbReference>